<dbReference type="Proteomes" id="UP000644115">
    <property type="component" value="Unassembled WGS sequence"/>
</dbReference>
<sequence>MDEKSFNLPPAPAGVRNWIIKDVIEKTYIIYNKKKNEAVCTRCGHRFRADRFPMKNNDTGICPKCKSKATYKAEGIGRKKLAEHFRVLVLTHRGNTVYGSLTEITATFENVGKPELHGWISAVYVFNKNEQSYYKHTPSWCWGTDHWEQIKAVKLPHPPSGMNWYSRPKFERTEVYKGNLKRTFLNSCLKYGWQPDMFQRNEFDAYDLISYINLHLKYQSIELLAKAGLECFVVEKVFGRIGSGCINWRGRSLEKILRLPRRHIKKLRGRYVNFQELSFFQNLTEKEKSFSWETITKAADAFEGDEARRIGKFISVMKWAEWAGKQNVNKYDWLDYIKDCRLLGLDTRKKSILLPEDFAEVHRRLSEQVKIQRTELENAAIKKVAALQKMDIKRNGFILKIAESQEDLNVESSVLGHCVRTYGDKVAEGETIIYFIRREEKPDEPYYTLEIKPEGKFIQCRGEHNCNMTPEVEAFKDMVVAEFNRRLKRKERKAA</sequence>
<dbReference type="InterPro" id="IPR025586">
    <property type="entry name" value="PcfJ"/>
</dbReference>
<proteinExistence type="predicted"/>
<name>A0A923NFX3_9FIRM</name>
<protein>
    <submittedName>
        <fullName evidence="1">PcfJ domain-containing protein</fullName>
    </submittedName>
</protein>
<dbReference type="Pfam" id="PF14284">
    <property type="entry name" value="PcfJ"/>
    <property type="match status" value="1"/>
</dbReference>
<comment type="caution">
    <text evidence="1">The sequence shown here is derived from an EMBL/GenBank/DDBJ whole genome shotgun (WGS) entry which is preliminary data.</text>
</comment>
<reference evidence="1" key="1">
    <citation type="submission" date="2020-08" db="EMBL/GenBank/DDBJ databases">
        <authorList>
            <person name="Liu C."/>
            <person name="Sun Q."/>
        </authorList>
    </citation>
    <scope>NUCLEOTIDE SEQUENCE</scope>
    <source>
        <strain evidence="1">BX16</strain>
    </source>
</reference>
<dbReference type="AlphaFoldDB" id="A0A923NFX3"/>
<accession>A0A923NFX3</accession>
<dbReference type="EMBL" id="JACRWC010000067">
    <property type="protein sequence ID" value="MBC5999435.1"/>
    <property type="molecule type" value="Genomic_DNA"/>
</dbReference>
<keyword evidence="2" id="KW-1185">Reference proteome</keyword>
<dbReference type="RefSeq" id="WP_249286872.1">
    <property type="nucleotide sequence ID" value="NZ_JACRWC010000067.1"/>
</dbReference>
<evidence type="ECO:0000313" key="2">
    <source>
        <dbReference type="Proteomes" id="UP000644115"/>
    </source>
</evidence>
<gene>
    <name evidence="1" type="ORF">H8876_05425</name>
</gene>
<organism evidence="1 2">
    <name type="scientific">Lentihominibacter faecis</name>
    <dbReference type="NCBI Taxonomy" id="2764712"/>
    <lineage>
        <taxon>Bacteria</taxon>
        <taxon>Bacillati</taxon>
        <taxon>Bacillota</taxon>
        <taxon>Clostridia</taxon>
        <taxon>Peptostreptococcales</taxon>
        <taxon>Anaerovoracaceae</taxon>
        <taxon>Lentihominibacter</taxon>
    </lineage>
</organism>
<evidence type="ECO:0000313" key="1">
    <source>
        <dbReference type="EMBL" id="MBC5999435.1"/>
    </source>
</evidence>